<dbReference type="InterPro" id="IPR036465">
    <property type="entry name" value="vWFA_dom_sf"/>
</dbReference>
<proteinExistence type="predicted"/>
<evidence type="ECO:0000259" key="1">
    <source>
        <dbReference type="PROSITE" id="PS50234"/>
    </source>
</evidence>
<dbReference type="EMBL" id="CAJNRG010017242">
    <property type="protein sequence ID" value="CAF2220035.1"/>
    <property type="molecule type" value="Genomic_DNA"/>
</dbReference>
<evidence type="ECO:0000313" key="5">
    <source>
        <dbReference type="EMBL" id="CAF3776415.1"/>
    </source>
</evidence>
<evidence type="ECO:0000313" key="4">
    <source>
        <dbReference type="EMBL" id="CAF2220035.1"/>
    </source>
</evidence>
<evidence type="ECO:0000313" key="7">
    <source>
        <dbReference type="Proteomes" id="UP000663866"/>
    </source>
</evidence>
<dbReference type="PANTHER" id="PTHR45737">
    <property type="entry name" value="VON WILLEBRAND FACTOR A DOMAIN-CONTAINING PROTEIN 5A"/>
    <property type="match status" value="1"/>
</dbReference>
<evidence type="ECO:0000259" key="2">
    <source>
        <dbReference type="PROSITE" id="PS51468"/>
    </source>
</evidence>
<name>A0A819M6A6_9BILA</name>
<dbReference type="Proteomes" id="UP000663887">
    <property type="component" value="Unassembled WGS sequence"/>
</dbReference>
<organism evidence="6 7">
    <name type="scientific">Rotaria magnacalcarata</name>
    <dbReference type="NCBI Taxonomy" id="392030"/>
    <lineage>
        <taxon>Eukaryota</taxon>
        <taxon>Metazoa</taxon>
        <taxon>Spiralia</taxon>
        <taxon>Gnathifera</taxon>
        <taxon>Rotifera</taxon>
        <taxon>Eurotatoria</taxon>
        <taxon>Bdelloidea</taxon>
        <taxon>Philodinida</taxon>
        <taxon>Philodinidae</taxon>
        <taxon>Rotaria</taxon>
    </lineage>
</organism>
<keyword evidence="7" id="KW-1185">Reference proteome</keyword>
<dbReference type="Gene3D" id="3.40.50.410">
    <property type="entry name" value="von Willebrand factor, type A domain"/>
    <property type="match status" value="1"/>
</dbReference>
<sequence length="828" mass="95342">MLRIANTVKSPLQYVPLKQINIESIIRSFAANVTITQIFRNDESKSIETIYSFPIDEQAAIYKFTARIDDREIIAQLKEKREFQIEYNHVLEQSQGTYQLEQDEQSRATYQLEQDEQSRATYQLEQDEQSQDTFMINVGVLPSSKECIITISYVTELDLIQGSIIRFVIPTTIAARYSPNKKSKYVQSLPYKIEVQCRIEKMYGPNQQQYISRLYSPSHPIEIDLSLQDAYIVTYTQSNAYLDRDIILDVQLAGIRANTFMVVESDAAMAAVTPFEQDCYLTFDSQQTNEFIFLVDCSGSMRDQNKIGLARDAMFFFIEHLPKNCYFNIIKFGAIYTCLFSQSTVLYNSVHIRIAEKFISEIQGNLGGTEILAPLQWLERHPPRVARARQVFLLTDGQVANVSEILELCRSMATSTRIFSFGLGGSPSRSLIKGLARTTNGRCIFIPPNTRIDIYVKEQLEKAIQRCITNIRIQWNLGIPIETVPNRLSPAYLNDRLIIYALTNDQKIKLNSKSSIEIRSDQSYYRLGIADADRITNNTQMIARLAAKALILELEHCKIRRKNFKQVRFENIDDQSNRTKEDFKQRIIDLSLRYNILSPYTTFIGIEKCLNDSNNLREVPIQISMTNQKFQSANSEFENILSDTHDVYKYSSPTSINQRFEEKKVACAERSNEHSLMKPSTLSDNKCQSYYEEHAKSNRMPLSTTDESGSFTSLNTKEFRSLGGKNRVQYLINKQQSDGLWNFDANRKTINDLTGKPLAMFQSSEINGNTQILVTAIVIISFEVKFMEFRSLWEDAVEKARQRLITLLNNDWKQLVTLFRHIRVTLGQ</sequence>
<comment type="caution">
    <text evidence="6">The sequence shown here is derived from an EMBL/GenBank/DDBJ whole genome shotgun (WGS) entry which is preliminary data.</text>
</comment>
<dbReference type="EMBL" id="CAJNRF010009424">
    <property type="protein sequence ID" value="CAF2109732.1"/>
    <property type="molecule type" value="Genomic_DNA"/>
</dbReference>
<dbReference type="SMART" id="SM00327">
    <property type="entry name" value="VWA"/>
    <property type="match status" value="1"/>
</dbReference>
<dbReference type="Proteomes" id="UP000663842">
    <property type="component" value="Unassembled WGS sequence"/>
</dbReference>
<feature type="domain" description="VWFA" evidence="1">
    <location>
        <begin position="290"/>
        <end position="464"/>
    </location>
</feature>
<dbReference type="AlphaFoldDB" id="A0A819M6A6"/>
<dbReference type="SUPFAM" id="SSF53300">
    <property type="entry name" value="vWA-like"/>
    <property type="match status" value="1"/>
</dbReference>
<gene>
    <name evidence="6" type="ORF">OVN521_LOCUS13574</name>
    <name evidence="5" type="ORF">UXM345_LOCUS3435</name>
    <name evidence="3" type="ORF">WKI299_LOCUS22032</name>
    <name evidence="4" type="ORF">XDN619_LOCUS33758</name>
</gene>
<dbReference type="InterPro" id="IPR013694">
    <property type="entry name" value="VIT"/>
</dbReference>
<dbReference type="PANTHER" id="PTHR45737:SF6">
    <property type="entry name" value="VON WILLEBRAND FACTOR A DOMAIN-CONTAINING PROTEIN 5A"/>
    <property type="match status" value="1"/>
</dbReference>
<dbReference type="EMBL" id="CAJOBF010000223">
    <property type="protein sequence ID" value="CAF3776415.1"/>
    <property type="molecule type" value="Genomic_DNA"/>
</dbReference>
<dbReference type="PROSITE" id="PS51468">
    <property type="entry name" value="VIT"/>
    <property type="match status" value="1"/>
</dbReference>
<dbReference type="PROSITE" id="PS50234">
    <property type="entry name" value="VWFA"/>
    <property type="match status" value="1"/>
</dbReference>
<evidence type="ECO:0008006" key="8">
    <source>
        <dbReference type="Google" id="ProtNLM"/>
    </source>
</evidence>
<dbReference type="SMART" id="SM00609">
    <property type="entry name" value="VIT"/>
    <property type="match status" value="1"/>
</dbReference>
<dbReference type="Proteomes" id="UP000663856">
    <property type="component" value="Unassembled WGS sequence"/>
</dbReference>
<dbReference type="Pfam" id="PF13768">
    <property type="entry name" value="VWA_3"/>
    <property type="match status" value="1"/>
</dbReference>
<reference evidence="6" key="1">
    <citation type="submission" date="2021-02" db="EMBL/GenBank/DDBJ databases">
        <authorList>
            <person name="Nowell W R."/>
        </authorList>
    </citation>
    <scope>NUCLEOTIDE SEQUENCE</scope>
</reference>
<accession>A0A819M6A6</accession>
<dbReference type="EMBL" id="CAJOBG010001987">
    <property type="protein sequence ID" value="CAF3974593.1"/>
    <property type="molecule type" value="Genomic_DNA"/>
</dbReference>
<evidence type="ECO:0000313" key="3">
    <source>
        <dbReference type="EMBL" id="CAF2109732.1"/>
    </source>
</evidence>
<dbReference type="Proteomes" id="UP000663866">
    <property type="component" value="Unassembled WGS sequence"/>
</dbReference>
<dbReference type="Pfam" id="PF08487">
    <property type="entry name" value="VIT"/>
    <property type="match status" value="1"/>
</dbReference>
<dbReference type="InterPro" id="IPR002035">
    <property type="entry name" value="VWF_A"/>
</dbReference>
<feature type="domain" description="VIT" evidence="2">
    <location>
        <begin position="1"/>
        <end position="155"/>
    </location>
</feature>
<evidence type="ECO:0000313" key="6">
    <source>
        <dbReference type="EMBL" id="CAF3974593.1"/>
    </source>
</evidence>
<protein>
    <recommendedName>
        <fullName evidence="8">von Willebrand factor type A domain containing protein</fullName>
    </recommendedName>
</protein>